<proteinExistence type="predicted"/>
<dbReference type="Proteomes" id="UP000017984">
    <property type="component" value="Chromosome"/>
</dbReference>
<protein>
    <submittedName>
        <fullName evidence="1">Uncharacterized protein</fullName>
    </submittedName>
</protein>
<gene>
    <name evidence="1" type="ORF">M878_15245</name>
</gene>
<sequence>MATALVHLIEDLSAWLGVLFTDDVRCPVHVEDLAAALW</sequence>
<dbReference type="AlphaFoldDB" id="V6KTI9"/>
<dbReference type="EMBL" id="AWQX01000131">
    <property type="protein sequence ID" value="EST32289.1"/>
    <property type="molecule type" value="Genomic_DNA"/>
</dbReference>
<evidence type="ECO:0000313" key="2">
    <source>
        <dbReference type="Proteomes" id="UP000017984"/>
    </source>
</evidence>
<dbReference type="STRING" id="1352936.M878_15245"/>
<reference evidence="1 2" key="1">
    <citation type="journal article" date="2014" name="Genome Announc.">
        <title>Draft Genome Sequence of Streptomyces roseochromogenes subsp. oscitans DS 12.976, Producer of the Aminocoumarin Antibiotic Clorobiocin.</title>
        <authorList>
            <person name="Ruckert C."/>
            <person name="Kalinowski J."/>
            <person name="Heide L."/>
            <person name="Apel A.K."/>
        </authorList>
    </citation>
    <scope>NUCLEOTIDE SEQUENCE [LARGE SCALE GENOMIC DNA]</scope>
    <source>
        <strain evidence="1 2">DS 12.976</strain>
    </source>
</reference>
<comment type="caution">
    <text evidence="1">The sequence shown here is derived from an EMBL/GenBank/DDBJ whole genome shotgun (WGS) entry which is preliminary data.</text>
</comment>
<organism evidence="1 2">
    <name type="scientific">Streptomyces roseochromogenus subsp. oscitans DS 12.976</name>
    <dbReference type="NCBI Taxonomy" id="1352936"/>
    <lineage>
        <taxon>Bacteria</taxon>
        <taxon>Bacillati</taxon>
        <taxon>Actinomycetota</taxon>
        <taxon>Actinomycetes</taxon>
        <taxon>Kitasatosporales</taxon>
        <taxon>Streptomycetaceae</taxon>
        <taxon>Streptomyces</taxon>
    </lineage>
</organism>
<keyword evidence="2" id="KW-1185">Reference proteome</keyword>
<accession>V6KTI9</accession>
<evidence type="ECO:0000313" key="1">
    <source>
        <dbReference type="EMBL" id="EST32289.1"/>
    </source>
</evidence>
<dbReference type="HOGENOM" id="CLU_3333729_0_0_11"/>
<name>V6KTI9_STRRC</name>
<dbReference type="PATRIC" id="fig|1352936.5.peg.3207"/>